<keyword evidence="3" id="KW-0444">Lipid biosynthesis</keyword>
<keyword evidence="3" id="KW-0276">Fatty acid metabolism</keyword>
<comment type="pathway">
    <text evidence="3">Lipid metabolism; fatty acid biosynthesis.</text>
</comment>
<keyword evidence="5" id="KW-1185">Reference proteome</keyword>
<dbReference type="InterPro" id="IPR036291">
    <property type="entry name" value="NAD(P)-bd_dom_sf"/>
</dbReference>
<dbReference type="InterPro" id="IPR050259">
    <property type="entry name" value="SDR"/>
</dbReference>
<dbReference type="NCBIfam" id="TIGR01830">
    <property type="entry name" value="3oxo_ACP_reduc"/>
    <property type="match status" value="1"/>
</dbReference>
<keyword evidence="3" id="KW-0443">Lipid metabolism</keyword>
<accession>A0ABU5L9I0</accession>
<comment type="catalytic activity">
    <reaction evidence="3">
        <text>a (3R)-hydroxyacyl-[ACP] + NADP(+) = a 3-oxoacyl-[ACP] + NADPH + H(+)</text>
        <dbReference type="Rhea" id="RHEA:17397"/>
        <dbReference type="Rhea" id="RHEA-COMP:9916"/>
        <dbReference type="Rhea" id="RHEA-COMP:9945"/>
        <dbReference type="ChEBI" id="CHEBI:15378"/>
        <dbReference type="ChEBI" id="CHEBI:57783"/>
        <dbReference type="ChEBI" id="CHEBI:58349"/>
        <dbReference type="ChEBI" id="CHEBI:78776"/>
        <dbReference type="ChEBI" id="CHEBI:78827"/>
        <dbReference type="EC" id="1.1.1.100"/>
    </reaction>
</comment>
<reference evidence="4 5" key="1">
    <citation type="submission" date="2023-02" db="EMBL/GenBank/DDBJ databases">
        <title>Host association and intracellularity evolved multiple times independently in the Rickettsiales.</title>
        <authorList>
            <person name="Castelli M."/>
            <person name="Nardi T."/>
            <person name="Gammuto L."/>
            <person name="Bellinzona G."/>
            <person name="Sabaneyeva E."/>
            <person name="Potekhin A."/>
            <person name="Serra V."/>
            <person name="Petroni G."/>
            <person name="Sassera D."/>
        </authorList>
    </citation>
    <scope>NUCLEOTIDE SEQUENCE [LARGE SCALE GENOMIC DNA]</scope>
    <source>
        <strain evidence="4 5">BOD18</strain>
    </source>
</reference>
<dbReference type="Gene3D" id="3.40.50.720">
    <property type="entry name" value="NAD(P)-binding Rossmann-like Domain"/>
    <property type="match status" value="1"/>
</dbReference>
<keyword evidence="2 3" id="KW-0560">Oxidoreductase</keyword>
<dbReference type="NCBIfam" id="NF009466">
    <property type="entry name" value="PRK12826.1-2"/>
    <property type="match status" value="1"/>
</dbReference>
<dbReference type="InterPro" id="IPR020904">
    <property type="entry name" value="Sc_DH/Rdtase_CS"/>
</dbReference>
<dbReference type="EC" id="1.1.1.100" evidence="3"/>
<name>A0ABU5L9I0_9RICK</name>
<gene>
    <name evidence="4" type="ORF">Cyrtocomes_01176</name>
</gene>
<evidence type="ECO:0000256" key="2">
    <source>
        <dbReference type="ARBA" id="ARBA00023002"/>
    </source>
</evidence>
<keyword evidence="3" id="KW-0521">NADP</keyword>
<dbReference type="SUPFAM" id="SSF51735">
    <property type="entry name" value="NAD(P)-binding Rossmann-fold domains"/>
    <property type="match status" value="1"/>
</dbReference>
<comment type="function">
    <text evidence="3">Catalyzes the NADPH-dependent reduction of beta-ketoacyl-ACP substrates to beta-hydroxyacyl-ACP products, the first reductive step in the elongation cycle of fatty acid biosynthesis.</text>
</comment>
<organism evidence="4 5">
    <name type="scientific">Candidatus Cyrtobacter comes</name>
    <dbReference type="NCBI Taxonomy" id="675776"/>
    <lineage>
        <taxon>Bacteria</taxon>
        <taxon>Pseudomonadati</taxon>
        <taxon>Pseudomonadota</taxon>
        <taxon>Alphaproteobacteria</taxon>
        <taxon>Rickettsiales</taxon>
        <taxon>Candidatus Midichloriaceae</taxon>
        <taxon>Candidatus Cyrtobacter</taxon>
    </lineage>
</organism>
<dbReference type="Pfam" id="PF13561">
    <property type="entry name" value="adh_short_C2"/>
    <property type="match status" value="1"/>
</dbReference>
<sequence length="243" mass="26057">MFNLDKSAALITGATGGIGRAIVKLLHNFGAYIVATGTNKEKLEQLQSEYGGSRISIISADLANASDDLFERAQSLTSLNIEILVANAGICKDTLSIRMKNEDWDSVINLNLTSTFKLNRSAIKHMMRHKYGRVINLSSVVGYTGNAGQANYTAAKAGIVGMSKTLAIECASRGITVNCIAPGFIETPMTENLSDELKKQILQKVPMGKMGSPYDIASAVLFLASQEASYITGQTIHINGGMF</sequence>
<comment type="caution">
    <text evidence="4">The sequence shown here is derived from an EMBL/GenBank/DDBJ whole genome shotgun (WGS) entry which is preliminary data.</text>
</comment>
<comment type="subunit">
    <text evidence="3">Homotetramer.</text>
</comment>
<dbReference type="PROSITE" id="PS00061">
    <property type="entry name" value="ADH_SHORT"/>
    <property type="match status" value="1"/>
</dbReference>
<proteinExistence type="inferred from homology"/>
<keyword evidence="3" id="KW-0275">Fatty acid biosynthesis</keyword>
<dbReference type="RefSeq" id="WP_322498222.1">
    <property type="nucleotide sequence ID" value="NZ_JARGYT010000111.1"/>
</dbReference>
<dbReference type="PRINTS" id="PR00081">
    <property type="entry name" value="GDHRDH"/>
</dbReference>
<evidence type="ECO:0000256" key="1">
    <source>
        <dbReference type="ARBA" id="ARBA00006484"/>
    </source>
</evidence>
<evidence type="ECO:0000256" key="3">
    <source>
        <dbReference type="RuleBase" id="RU366074"/>
    </source>
</evidence>
<comment type="similarity">
    <text evidence="1 3">Belongs to the short-chain dehydrogenases/reductases (SDR) family.</text>
</comment>
<dbReference type="PANTHER" id="PTHR42879:SF2">
    <property type="entry name" value="3-OXOACYL-[ACYL-CARRIER-PROTEIN] REDUCTASE FABG"/>
    <property type="match status" value="1"/>
</dbReference>
<dbReference type="EMBL" id="JARGYT010000111">
    <property type="protein sequence ID" value="MDZ5762781.1"/>
    <property type="molecule type" value="Genomic_DNA"/>
</dbReference>
<dbReference type="PANTHER" id="PTHR42879">
    <property type="entry name" value="3-OXOACYL-(ACYL-CARRIER-PROTEIN) REDUCTASE"/>
    <property type="match status" value="1"/>
</dbReference>
<dbReference type="PRINTS" id="PR00080">
    <property type="entry name" value="SDRFAMILY"/>
</dbReference>
<evidence type="ECO:0000313" key="4">
    <source>
        <dbReference type="EMBL" id="MDZ5762781.1"/>
    </source>
</evidence>
<dbReference type="InterPro" id="IPR002347">
    <property type="entry name" value="SDR_fam"/>
</dbReference>
<evidence type="ECO:0000313" key="5">
    <source>
        <dbReference type="Proteomes" id="UP001293791"/>
    </source>
</evidence>
<dbReference type="Proteomes" id="UP001293791">
    <property type="component" value="Unassembled WGS sequence"/>
</dbReference>
<dbReference type="InterPro" id="IPR011284">
    <property type="entry name" value="3oxo_ACP_reduc"/>
</dbReference>
<protein>
    <recommendedName>
        <fullName evidence="3">3-oxoacyl-[acyl-carrier-protein] reductase</fullName>
        <ecNumber evidence="3">1.1.1.100</ecNumber>
    </recommendedName>
</protein>
<dbReference type="CDD" id="cd05333">
    <property type="entry name" value="BKR_SDR_c"/>
    <property type="match status" value="1"/>
</dbReference>